<dbReference type="SUPFAM" id="SSF81606">
    <property type="entry name" value="PP2C-like"/>
    <property type="match status" value="1"/>
</dbReference>
<dbReference type="Gene3D" id="3.30.450.40">
    <property type="match status" value="1"/>
</dbReference>
<evidence type="ECO:0000259" key="3">
    <source>
        <dbReference type="PROSITE" id="PS50113"/>
    </source>
</evidence>
<name>A0A7Y9KUA7_9ACTN</name>
<evidence type="ECO:0000259" key="2">
    <source>
        <dbReference type="PROSITE" id="PS50112"/>
    </source>
</evidence>
<dbReference type="PANTHER" id="PTHR43156">
    <property type="entry name" value="STAGE II SPORULATION PROTEIN E-RELATED"/>
    <property type="match status" value="1"/>
</dbReference>
<dbReference type="InterPro" id="IPR052016">
    <property type="entry name" value="Bact_Sigma-Reg"/>
</dbReference>
<reference evidence="4 5" key="2">
    <citation type="submission" date="2020-08" db="EMBL/GenBank/DDBJ databases">
        <title>The Agave Microbiome: Exploring the role of microbial communities in plant adaptations to desert environments.</title>
        <authorList>
            <person name="Partida-Martinez L.P."/>
        </authorList>
    </citation>
    <scope>NUCLEOTIDE SEQUENCE [LARGE SCALE GENOMIC DNA]</scope>
    <source>
        <strain evidence="4 5">AT2.17</strain>
    </source>
</reference>
<dbReference type="Pfam" id="PF08448">
    <property type="entry name" value="PAS_4"/>
    <property type="match status" value="1"/>
</dbReference>
<sequence>MTDDRSGTTRSPALDAESDRLAWRLAVDAAGVGAFVWDLRTGELHWDDRLLELFGLDTDTFGGTIEAFNSLVHPDDLGRVSDALQVAIASCGEYTAEYRVVLPDGGLRWIEARGRALPVLDGVEAVRLVGAAYDTTAVRDGEARVGRVLESMSSAFFQLDDQWRFTYVNSEAERLLGTTRSHLVGQSIWEAFPDSVGSPFEEGYRAAAASGSPVSFEAWYPPPLASWYEVRAWPTPEGLAVYFVDVSDRRAAQEALDRSAERLALLASVSDSLTATLDATEGVSRLATHLVPLLADWCLVTLVEDPQVTDWRRGLRDVGWAHADPALEPVLREYASLRLRAMTDESYLARTIQDMTPVLMHADAADQVASVLVPGPARDRLRVLDPASAVVAPLRARGRTVGVVSAFRGRGRPAFDEDDVALLQDIGSRAALALDNARLYESQRDLSETLQRSMLTDPPRLDDLDIVVRYVPAGDVARIGGDWYDAFLQHVPGDEQPHVVLVVGDVVGHDVAAAAAMGQVRGLLRGVAVHGGDAPAAILSGVDTVMESLSLGTTATAVVARLERRDGSGGAVVRWSHAGHPPALLLTPTGEVHHLADVEDSDLLLGLDPGTVRAERSARLEPGSVLVFYTDGLVERRDRDFDAGVHDLADLLRVEASRGCDTEALADRLLAGMVGDGLEDDVALLVVRFSPPAG</sequence>
<keyword evidence="1" id="KW-0378">Hydrolase</keyword>
<dbReference type="InterPro" id="IPR029016">
    <property type="entry name" value="GAF-like_dom_sf"/>
</dbReference>
<dbReference type="Pfam" id="PF07228">
    <property type="entry name" value="SpoIIE"/>
    <property type="match status" value="1"/>
</dbReference>
<dbReference type="SMART" id="SM00065">
    <property type="entry name" value="GAF"/>
    <property type="match status" value="1"/>
</dbReference>
<feature type="domain" description="PAS" evidence="2">
    <location>
        <begin position="19"/>
        <end position="91"/>
    </location>
</feature>
<dbReference type="InterPro" id="IPR036457">
    <property type="entry name" value="PPM-type-like_dom_sf"/>
</dbReference>
<dbReference type="PROSITE" id="PS50113">
    <property type="entry name" value="PAC"/>
    <property type="match status" value="1"/>
</dbReference>
<accession>A0A7Y9KUA7</accession>
<dbReference type="EMBL" id="JACCBW010000004">
    <property type="protein sequence ID" value="NYE38442.1"/>
    <property type="molecule type" value="Genomic_DNA"/>
</dbReference>
<dbReference type="Pfam" id="PF08447">
    <property type="entry name" value="PAS_3"/>
    <property type="match status" value="1"/>
</dbReference>
<dbReference type="SMART" id="SM00091">
    <property type="entry name" value="PAS"/>
    <property type="match status" value="2"/>
</dbReference>
<dbReference type="InterPro" id="IPR013656">
    <property type="entry name" value="PAS_4"/>
</dbReference>
<dbReference type="Pfam" id="PF01590">
    <property type="entry name" value="GAF"/>
    <property type="match status" value="1"/>
</dbReference>
<evidence type="ECO:0000256" key="1">
    <source>
        <dbReference type="ARBA" id="ARBA00022801"/>
    </source>
</evidence>
<dbReference type="InterPro" id="IPR000014">
    <property type="entry name" value="PAS"/>
</dbReference>
<dbReference type="PANTHER" id="PTHR43156:SF2">
    <property type="entry name" value="STAGE II SPORULATION PROTEIN E"/>
    <property type="match status" value="1"/>
</dbReference>
<organism evidence="4 5">
    <name type="scientific">Nocardioides cavernae</name>
    <dbReference type="NCBI Taxonomy" id="1921566"/>
    <lineage>
        <taxon>Bacteria</taxon>
        <taxon>Bacillati</taxon>
        <taxon>Actinomycetota</taxon>
        <taxon>Actinomycetes</taxon>
        <taxon>Propionibacteriales</taxon>
        <taxon>Nocardioidaceae</taxon>
        <taxon>Nocardioides</taxon>
    </lineage>
</organism>
<keyword evidence="5" id="KW-1185">Reference proteome</keyword>
<dbReference type="Proteomes" id="UP000549911">
    <property type="component" value="Unassembled WGS sequence"/>
</dbReference>
<dbReference type="NCBIfam" id="TIGR00229">
    <property type="entry name" value="sensory_box"/>
    <property type="match status" value="1"/>
</dbReference>
<dbReference type="Gene3D" id="3.60.40.10">
    <property type="entry name" value="PPM-type phosphatase domain"/>
    <property type="match status" value="1"/>
</dbReference>
<dbReference type="Gene3D" id="2.10.70.100">
    <property type="match status" value="1"/>
</dbReference>
<dbReference type="InterPro" id="IPR000700">
    <property type="entry name" value="PAS-assoc_C"/>
</dbReference>
<dbReference type="InterPro" id="IPR035965">
    <property type="entry name" value="PAS-like_dom_sf"/>
</dbReference>
<evidence type="ECO:0000313" key="4">
    <source>
        <dbReference type="EMBL" id="NYE38442.1"/>
    </source>
</evidence>
<proteinExistence type="predicted"/>
<dbReference type="RefSeq" id="WP_179621055.1">
    <property type="nucleotide sequence ID" value="NZ_JACCBW010000004.1"/>
</dbReference>
<evidence type="ECO:0000313" key="5">
    <source>
        <dbReference type="Proteomes" id="UP000549911"/>
    </source>
</evidence>
<feature type="domain" description="PAS" evidence="2">
    <location>
        <begin position="141"/>
        <end position="187"/>
    </location>
</feature>
<dbReference type="AlphaFoldDB" id="A0A7Y9KUA7"/>
<dbReference type="PROSITE" id="PS50112">
    <property type="entry name" value="PAS"/>
    <property type="match status" value="2"/>
</dbReference>
<dbReference type="SMART" id="SM00331">
    <property type="entry name" value="PP2C_SIG"/>
    <property type="match status" value="1"/>
</dbReference>
<dbReference type="SUPFAM" id="SSF55785">
    <property type="entry name" value="PYP-like sensor domain (PAS domain)"/>
    <property type="match status" value="2"/>
</dbReference>
<dbReference type="SUPFAM" id="SSF55781">
    <property type="entry name" value="GAF domain-like"/>
    <property type="match status" value="1"/>
</dbReference>
<dbReference type="InterPro" id="IPR013655">
    <property type="entry name" value="PAS_fold_3"/>
</dbReference>
<dbReference type="GO" id="GO:0016791">
    <property type="term" value="F:phosphatase activity"/>
    <property type="evidence" value="ECO:0007669"/>
    <property type="project" value="TreeGrafter"/>
</dbReference>
<dbReference type="InterPro" id="IPR003018">
    <property type="entry name" value="GAF"/>
</dbReference>
<protein>
    <submittedName>
        <fullName evidence="4">PAS domain S-box-containing protein</fullName>
    </submittedName>
</protein>
<dbReference type="InterPro" id="IPR001932">
    <property type="entry name" value="PPM-type_phosphatase-like_dom"/>
</dbReference>
<reference evidence="4 5" key="1">
    <citation type="submission" date="2020-07" db="EMBL/GenBank/DDBJ databases">
        <authorList>
            <person name="Partida-Martinez L."/>
            <person name="Huntemann M."/>
            <person name="Clum A."/>
            <person name="Wang J."/>
            <person name="Palaniappan K."/>
            <person name="Ritter S."/>
            <person name="Chen I.-M."/>
            <person name="Stamatis D."/>
            <person name="Reddy T."/>
            <person name="O'Malley R."/>
            <person name="Daum C."/>
            <person name="Shapiro N."/>
            <person name="Ivanova N."/>
            <person name="Kyrpides N."/>
            <person name="Woyke T."/>
        </authorList>
    </citation>
    <scope>NUCLEOTIDE SEQUENCE [LARGE SCALE GENOMIC DNA]</scope>
    <source>
        <strain evidence="4 5">AT2.17</strain>
    </source>
</reference>
<gene>
    <name evidence="4" type="ORF">F4692_003590</name>
</gene>
<dbReference type="CDD" id="cd00130">
    <property type="entry name" value="PAS"/>
    <property type="match status" value="2"/>
</dbReference>
<dbReference type="Gene3D" id="3.30.450.20">
    <property type="entry name" value="PAS domain"/>
    <property type="match status" value="2"/>
</dbReference>
<feature type="domain" description="PAC" evidence="3">
    <location>
        <begin position="94"/>
        <end position="147"/>
    </location>
</feature>
<comment type="caution">
    <text evidence="4">The sequence shown here is derived from an EMBL/GenBank/DDBJ whole genome shotgun (WGS) entry which is preliminary data.</text>
</comment>